<evidence type="ECO:0000256" key="1">
    <source>
        <dbReference type="SAM" id="MobiDB-lite"/>
    </source>
</evidence>
<sequence length="229" mass="25598">MGSGHCLKWSSDCYLGRIGRWATTRRCPPSSFFGPKDDPDPLVTQISECLKAIAASSSGPLNDKHAKRQLLASLDEYIYKEFIARALRLDTEIDKVDIEDIFAHVVEVWEKFNPNYEPKHITPSDHSVGVAYYGLPSTMDVQKLLENFPFHIDAANEMLNSIKDGMSDDEPPQRWPTPSSDKPTGQCVLLIFSLRPATGKSTGPLSTNTANRLQNCPLRAVKKNTIFLF</sequence>
<dbReference type="AlphaFoldDB" id="A0AAE0KXZ5"/>
<reference evidence="2 3" key="1">
    <citation type="journal article" date="2015" name="Genome Biol. Evol.">
        <title>Comparative Genomics of a Bacterivorous Green Alga Reveals Evolutionary Causalities and Consequences of Phago-Mixotrophic Mode of Nutrition.</title>
        <authorList>
            <person name="Burns J.A."/>
            <person name="Paasch A."/>
            <person name="Narechania A."/>
            <person name="Kim E."/>
        </authorList>
    </citation>
    <scope>NUCLEOTIDE SEQUENCE [LARGE SCALE GENOMIC DNA]</scope>
    <source>
        <strain evidence="2 3">PLY_AMNH</strain>
    </source>
</reference>
<comment type="caution">
    <text evidence="2">The sequence shown here is derived from an EMBL/GenBank/DDBJ whole genome shotgun (WGS) entry which is preliminary data.</text>
</comment>
<protein>
    <submittedName>
        <fullName evidence="2">Uncharacterized protein</fullName>
    </submittedName>
</protein>
<accession>A0AAE0KXZ5</accession>
<evidence type="ECO:0000313" key="3">
    <source>
        <dbReference type="Proteomes" id="UP001190700"/>
    </source>
</evidence>
<feature type="region of interest" description="Disordered" evidence="1">
    <location>
        <begin position="163"/>
        <end position="184"/>
    </location>
</feature>
<dbReference type="Proteomes" id="UP001190700">
    <property type="component" value="Unassembled WGS sequence"/>
</dbReference>
<name>A0AAE0KXZ5_9CHLO</name>
<organism evidence="2 3">
    <name type="scientific">Cymbomonas tetramitiformis</name>
    <dbReference type="NCBI Taxonomy" id="36881"/>
    <lineage>
        <taxon>Eukaryota</taxon>
        <taxon>Viridiplantae</taxon>
        <taxon>Chlorophyta</taxon>
        <taxon>Pyramimonadophyceae</taxon>
        <taxon>Pyramimonadales</taxon>
        <taxon>Pyramimonadaceae</taxon>
        <taxon>Cymbomonas</taxon>
    </lineage>
</organism>
<proteinExistence type="predicted"/>
<dbReference type="EMBL" id="LGRX02014471">
    <property type="protein sequence ID" value="KAK3264560.1"/>
    <property type="molecule type" value="Genomic_DNA"/>
</dbReference>
<gene>
    <name evidence="2" type="ORF">CYMTET_26712</name>
</gene>
<evidence type="ECO:0000313" key="2">
    <source>
        <dbReference type="EMBL" id="KAK3264560.1"/>
    </source>
</evidence>
<keyword evidence="3" id="KW-1185">Reference proteome</keyword>